<dbReference type="AlphaFoldDB" id="A0A2M7P3K6"/>
<proteinExistence type="predicted"/>
<protein>
    <submittedName>
        <fullName evidence="1">Uncharacterized protein</fullName>
    </submittedName>
</protein>
<name>A0A2M7P3K6_9BACT</name>
<sequence length="61" mass="6764">MWQDKKKDSGQARMTRRGRILSIRSLSQVCGTGGINRLQSGLNCDTISPTISSHYLGVKKK</sequence>
<accession>A0A2M7P3K6</accession>
<evidence type="ECO:0000313" key="2">
    <source>
        <dbReference type="Proteomes" id="UP000231028"/>
    </source>
</evidence>
<organism evidence="1 2">
    <name type="scientific">Candidatus Desantisbacteria bacterium CG_4_10_14_3_um_filter_40_18</name>
    <dbReference type="NCBI Taxonomy" id="1974544"/>
    <lineage>
        <taxon>Bacteria</taxon>
        <taxon>Candidatus Desantisiibacteriota</taxon>
    </lineage>
</organism>
<dbReference type="EMBL" id="PFKI01000100">
    <property type="protein sequence ID" value="PIY19858.1"/>
    <property type="molecule type" value="Genomic_DNA"/>
</dbReference>
<gene>
    <name evidence="1" type="ORF">COZ13_03185</name>
</gene>
<reference evidence="2" key="1">
    <citation type="submission" date="2017-09" db="EMBL/GenBank/DDBJ databases">
        <title>Depth-based differentiation of microbial function through sediment-hosted aquifers and enrichment of novel symbionts in the deep terrestrial subsurface.</title>
        <authorList>
            <person name="Probst A.J."/>
            <person name="Ladd B."/>
            <person name="Jarett J.K."/>
            <person name="Geller-Mcgrath D.E."/>
            <person name="Sieber C.M.K."/>
            <person name="Emerson J.B."/>
            <person name="Anantharaman K."/>
            <person name="Thomas B.C."/>
            <person name="Malmstrom R."/>
            <person name="Stieglmeier M."/>
            <person name="Klingl A."/>
            <person name="Woyke T."/>
            <person name="Ryan C.M."/>
            <person name="Banfield J.F."/>
        </authorList>
    </citation>
    <scope>NUCLEOTIDE SEQUENCE [LARGE SCALE GENOMIC DNA]</scope>
</reference>
<evidence type="ECO:0000313" key="1">
    <source>
        <dbReference type="EMBL" id="PIY19858.1"/>
    </source>
</evidence>
<comment type="caution">
    <text evidence="1">The sequence shown here is derived from an EMBL/GenBank/DDBJ whole genome shotgun (WGS) entry which is preliminary data.</text>
</comment>
<dbReference type="Proteomes" id="UP000231028">
    <property type="component" value="Unassembled WGS sequence"/>
</dbReference>